<feature type="region of interest" description="Disordered" evidence="3">
    <location>
        <begin position="158"/>
        <end position="233"/>
    </location>
</feature>
<evidence type="ECO:0000256" key="3">
    <source>
        <dbReference type="SAM" id="MobiDB-lite"/>
    </source>
</evidence>
<evidence type="ECO:0000313" key="5">
    <source>
        <dbReference type="Proteomes" id="UP000694844"/>
    </source>
</evidence>
<dbReference type="Proteomes" id="UP000694844">
    <property type="component" value="Chromosome 5"/>
</dbReference>
<feature type="compositionally biased region" description="Basic and acidic residues" evidence="3">
    <location>
        <begin position="16"/>
        <end position="35"/>
    </location>
</feature>
<feature type="compositionally biased region" description="Polar residues" evidence="3">
    <location>
        <begin position="1"/>
        <end position="14"/>
    </location>
</feature>
<evidence type="ECO:0000256" key="1">
    <source>
        <dbReference type="ARBA" id="ARBA00004123"/>
    </source>
</evidence>
<dbReference type="RefSeq" id="XP_022336751.1">
    <property type="nucleotide sequence ID" value="XM_022481043.1"/>
</dbReference>
<feature type="compositionally biased region" description="Polar residues" evidence="3">
    <location>
        <begin position="134"/>
        <end position="143"/>
    </location>
</feature>
<reference evidence="6" key="1">
    <citation type="submission" date="2025-08" db="UniProtKB">
        <authorList>
            <consortium name="RefSeq"/>
        </authorList>
    </citation>
    <scope>IDENTIFICATION</scope>
    <source>
        <tissue evidence="6">Whole sample</tissue>
    </source>
</reference>
<dbReference type="InterPro" id="IPR019331">
    <property type="entry name" value="FAM192A/Fyv6_N"/>
</dbReference>
<dbReference type="PANTHER" id="PTHR13495">
    <property type="entry name" value="NEFA-INTERACTING NUCLEAR PROTEIN NIP30"/>
    <property type="match status" value="1"/>
</dbReference>
<name>A0A8B8EB71_CRAVI</name>
<feature type="compositionally biased region" description="Polar residues" evidence="3">
    <location>
        <begin position="170"/>
        <end position="189"/>
    </location>
</feature>
<dbReference type="PANTHER" id="PTHR13495:SF0">
    <property type="entry name" value="PSME3-INTERACTING PROTEIN"/>
    <property type="match status" value="1"/>
</dbReference>
<feature type="compositionally biased region" description="Basic and acidic residues" evidence="3">
    <location>
        <begin position="118"/>
        <end position="129"/>
    </location>
</feature>
<dbReference type="KEGG" id="cvn:111133012"/>
<feature type="compositionally biased region" description="Low complexity" evidence="3">
    <location>
        <begin position="203"/>
        <end position="212"/>
    </location>
</feature>
<dbReference type="GeneID" id="111133012"/>
<dbReference type="InterPro" id="IPR039845">
    <property type="entry name" value="FAM192A"/>
</dbReference>
<comment type="subcellular location">
    <subcellularLocation>
        <location evidence="1">Nucleus</location>
    </subcellularLocation>
</comment>
<accession>A0A8B8EB71</accession>
<gene>
    <name evidence="6" type="primary">LOC111133012</name>
</gene>
<evidence type="ECO:0000256" key="2">
    <source>
        <dbReference type="ARBA" id="ARBA00023242"/>
    </source>
</evidence>
<keyword evidence="5" id="KW-1185">Reference proteome</keyword>
<keyword evidence="2" id="KW-0539">Nucleus</keyword>
<dbReference type="AlphaFoldDB" id="A0A8B8EB71"/>
<dbReference type="Pfam" id="PF10187">
    <property type="entry name" value="FAM192A_Fyv6_N"/>
    <property type="match status" value="1"/>
</dbReference>
<proteinExistence type="predicted"/>
<feature type="region of interest" description="Disordered" evidence="3">
    <location>
        <begin position="1"/>
        <end position="43"/>
    </location>
</feature>
<feature type="domain" description="FAM192A/Fyv6 N-terminal" evidence="4">
    <location>
        <begin position="10"/>
        <end position="110"/>
    </location>
</feature>
<evidence type="ECO:0000313" key="6">
    <source>
        <dbReference type="RefSeq" id="XP_022336751.1"/>
    </source>
</evidence>
<organism evidence="5 6">
    <name type="scientific">Crassostrea virginica</name>
    <name type="common">Eastern oyster</name>
    <dbReference type="NCBI Taxonomy" id="6565"/>
    <lineage>
        <taxon>Eukaryota</taxon>
        <taxon>Metazoa</taxon>
        <taxon>Spiralia</taxon>
        <taxon>Lophotrochozoa</taxon>
        <taxon>Mollusca</taxon>
        <taxon>Bivalvia</taxon>
        <taxon>Autobranchia</taxon>
        <taxon>Pteriomorphia</taxon>
        <taxon>Ostreida</taxon>
        <taxon>Ostreoidea</taxon>
        <taxon>Ostreidae</taxon>
        <taxon>Crassostrea</taxon>
    </lineage>
</organism>
<sequence length="233" mass="26686">MSSSDLSMRFVSQDSLDEKRKRRQEEWEQKRKPEDPLECPEEVVDNRSLYERLQEQKNKKDEEYQEQFALKNSVKGLQEDEVAFLDHVSDQQIAIEKARNTEEARVIRELKEANVHKIPDTKQKEEKKPVKQQIGASQNKKSQQALLAGVVKRKRFRCTNEDTKKRKLSSEASLAQQTSSNAQGSQTATIIGILPGLGAYNNDTSDSETTSSESEEDTKIVLPARIHVRVEQE</sequence>
<dbReference type="GO" id="GO:0005634">
    <property type="term" value="C:nucleus"/>
    <property type="evidence" value="ECO:0007669"/>
    <property type="project" value="UniProtKB-SubCell"/>
</dbReference>
<dbReference type="OrthoDB" id="75807at2759"/>
<evidence type="ECO:0000259" key="4">
    <source>
        <dbReference type="Pfam" id="PF10187"/>
    </source>
</evidence>
<protein>
    <submittedName>
        <fullName evidence="6">Protein FAM192A-like</fullName>
    </submittedName>
</protein>
<feature type="region of interest" description="Disordered" evidence="3">
    <location>
        <begin position="118"/>
        <end position="143"/>
    </location>
</feature>